<protein>
    <recommendedName>
        <fullName evidence="4">Protein stand still</fullName>
    </recommendedName>
</protein>
<evidence type="ECO:0000256" key="1">
    <source>
        <dbReference type="SAM" id="MobiDB-lite"/>
    </source>
</evidence>
<evidence type="ECO:0000313" key="2">
    <source>
        <dbReference type="EnsemblMetazoa" id="GBRI026563-PA"/>
    </source>
</evidence>
<reference evidence="2" key="2">
    <citation type="submission" date="2020-05" db="UniProtKB">
        <authorList>
            <consortium name="EnsemblMetazoa"/>
        </authorList>
    </citation>
    <scope>IDENTIFICATION</scope>
    <source>
        <strain evidence="2">IAEA</strain>
    </source>
</reference>
<proteinExistence type="predicted"/>
<accession>A0A1A9WNW1</accession>
<evidence type="ECO:0000313" key="3">
    <source>
        <dbReference type="Proteomes" id="UP000091820"/>
    </source>
</evidence>
<organism evidence="2 3">
    <name type="scientific">Glossina brevipalpis</name>
    <dbReference type="NCBI Taxonomy" id="37001"/>
    <lineage>
        <taxon>Eukaryota</taxon>
        <taxon>Metazoa</taxon>
        <taxon>Ecdysozoa</taxon>
        <taxon>Arthropoda</taxon>
        <taxon>Hexapoda</taxon>
        <taxon>Insecta</taxon>
        <taxon>Pterygota</taxon>
        <taxon>Neoptera</taxon>
        <taxon>Endopterygota</taxon>
        <taxon>Diptera</taxon>
        <taxon>Brachycera</taxon>
        <taxon>Muscomorpha</taxon>
        <taxon>Hippoboscoidea</taxon>
        <taxon>Glossinidae</taxon>
        <taxon>Glossina</taxon>
    </lineage>
</organism>
<name>A0A1A9WNW1_9MUSC</name>
<keyword evidence="3" id="KW-1185">Reference proteome</keyword>
<feature type="compositionally biased region" description="Basic residues" evidence="1">
    <location>
        <begin position="142"/>
        <end position="151"/>
    </location>
</feature>
<dbReference type="EnsemblMetazoa" id="GBRI026563-RA">
    <property type="protein sequence ID" value="GBRI026563-PA"/>
    <property type="gene ID" value="GBRI026563"/>
</dbReference>
<reference evidence="3" key="1">
    <citation type="submission" date="2014-03" db="EMBL/GenBank/DDBJ databases">
        <authorList>
            <person name="Aksoy S."/>
            <person name="Warren W."/>
            <person name="Wilson R.K."/>
        </authorList>
    </citation>
    <scope>NUCLEOTIDE SEQUENCE [LARGE SCALE GENOMIC DNA]</scope>
    <source>
        <strain evidence="3">IAEA</strain>
    </source>
</reference>
<sequence length="429" mass="49576">MRLAYKRHSIFESRAGGNKYKMEDIDSNVIENSSLNISENQNYDNANLPTNESFNCSIDQSRHYHIPYILNGELYQIQTQEGENVTVKCCNCPSDRVYRGSVRSTGNFHMHIKRRHPDLLGKLHNMKVNALLERRDRLMRNRKFGNPRPHRNTSTPVRSFKSEPISQTRDDVQLMPTASSSRELSLMHTHKLKIKTVFRRHQLESNGMRQECNKGKYLKVSNNECFDEDVPLDYSFKTAKQNEVNLEEEQQQQQQQIAFTTSAQNHMELPTTHNTQQAVDSDNGGRSYDHENVSTVSPVINYVKSCNFSNGIVIDNERNYHMSNIKPEHFSTGEEAANPTTLPDSAACFSTQTTSTESYNSLQGDIPGTSGTETGNRDNNYWADIILRIEKFLKEIQSEMNVRNQIETNRIYLDIAKFKFLHPDFRYNW</sequence>
<dbReference type="AlphaFoldDB" id="A0A1A9WNW1"/>
<evidence type="ECO:0008006" key="4">
    <source>
        <dbReference type="Google" id="ProtNLM"/>
    </source>
</evidence>
<feature type="region of interest" description="Disordered" evidence="1">
    <location>
        <begin position="142"/>
        <end position="167"/>
    </location>
</feature>
<dbReference type="VEuPathDB" id="VectorBase:GBRI026563"/>
<dbReference type="Proteomes" id="UP000091820">
    <property type="component" value="Unassembled WGS sequence"/>
</dbReference>